<gene>
    <name evidence="1" type="ORF">BpHYR1_034399</name>
</gene>
<evidence type="ECO:0000313" key="1">
    <source>
        <dbReference type="EMBL" id="RNA39803.1"/>
    </source>
</evidence>
<sequence>MVREIVAFLAKKLILNDCIEENDKLWKIVEIVRRIEIELSRRISHLIIFLELQRSFNSSTIGLNENFESNIM</sequence>
<keyword evidence="2" id="KW-1185">Reference proteome</keyword>
<dbReference type="AlphaFoldDB" id="A0A3M7SVH6"/>
<proteinExistence type="predicted"/>
<evidence type="ECO:0000313" key="2">
    <source>
        <dbReference type="Proteomes" id="UP000276133"/>
    </source>
</evidence>
<dbReference type="EMBL" id="REGN01000703">
    <property type="protein sequence ID" value="RNA39803.1"/>
    <property type="molecule type" value="Genomic_DNA"/>
</dbReference>
<name>A0A3M7SVH6_BRAPC</name>
<dbReference type="Proteomes" id="UP000276133">
    <property type="component" value="Unassembled WGS sequence"/>
</dbReference>
<organism evidence="1 2">
    <name type="scientific">Brachionus plicatilis</name>
    <name type="common">Marine rotifer</name>
    <name type="synonym">Brachionus muelleri</name>
    <dbReference type="NCBI Taxonomy" id="10195"/>
    <lineage>
        <taxon>Eukaryota</taxon>
        <taxon>Metazoa</taxon>
        <taxon>Spiralia</taxon>
        <taxon>Gnathifera</taxon>
        <taxon>Rotifera</taxon>
        <taxon>Eurotatoria</taxon>
        <taxon>Monogononta</taxon>
        <taxon>Pseudotrocha</taxon>
        <taxon>Ploima</taxon>
        <taxon>Brachionidae</taxon>
        <taxon>Brachionus</taxon>
    </lineage>
</organism>
<accession>A0A3M7SVH6</accession>
<protein>
    <submittedName>
        <fullName evidence="1">Uncharacterized protein</fullName>
    </submittedName>
</protein>
<comment type="caution">
    <text evidence="1">The sequence shown here is derived from an EMBL/GenBank/DDBJ whole genome shotgun (WGS) entry which is preliminary data.</text>
</comment>
<reference evidence="1 2" key="1">
    <citation type="journal article" date="2018" name="Sci. Rep.">
        <title>Genomic signatures of local adaptation to the degree of environmental predictability in rotifers.</title>
        <authorList>
            <person name="Franch-Gras L."/>
            <person name="Hahn C."/>
            <person name="Garcia-Roger E.M."/>
            <person name="Carmona M.J."/>
            <person name="Serra M."/>
            <person name="Gomez A."/>
        </authorList>
    </citation>
    <scope>NUCLEOTIDE SEQUENCE [LARGE SCALE GENOMIC DNA]</scope>
    <source>
        <strain evidence="1">HYR1</strain>
    </source>
</reference>